<keyword evidence="6" id="KW-0007">Acetylation</keyword>
<evidence type="ECO:0000256" key="7">
    <source>
        <dbReference type="ARBA" id="ARBA00023228"/>
    </source>
</evidence>
<dbReference type="PANTHER" id="PTHR15859:SF5">
    <property type="entry name" value="SH3KBP1-BINDING PROTEIN 1"/>
    <property type="match status" value="1"/>
</dbReference>
<evidence type="ECO:0000313" key="14">
    <source>
        <dbReference type="Proteomes" id="UP000472240"/>
    </source>
</evidence>
<feature type="region of interest" description="Disordered" evidence="11">
    <location>
        <begin position="144"/>
        <end position="165"/>
    </location>
</feature>
<dbReference type="SUPFAM" id="SSF54695">
    <property type="entry name" value="POZ domain"/>
    <property type="match status" value="1"/>
</dbReference>
<keyword evidence="3" id="KW-0597">Phosphoprotein</keyword>
<evidence type="ECO:0000259" key="12">
    <source>
        <dbReference type="PROSITE" id="PS50097"/>
    </source>
</evidence>
<accession>A0A671ETK1</accession>
<dbReference type="InterPro" id="IPR011333">
    <property type="entry name" value="SKP1/BTB/POZ_sf"/>
</dbReference>
<dbReference type="Proteomes" id="UP000472240">
    <property type="component" value="Chromosome 15"/>
</dbReference>
<evidence type="ECO:0000256" key="4">
    <source>
        <dbReference type="ARBA" id="ARBA00022574"/>
    </source>
</evidence>
<dbReference type="SMART" id="SM00225">
    <property type="entry name" value="BTB"/>
    <property type="match status" value="1"/>
</dbReference>
<dbReference type="CDD" id="cd18393">
    <property type="entry name" value="BTB_POZ_SHKBP1"/>
    <property type="match status" value="1"/>
</dbReference>
<dbReference type="Gene3D" id="3.30.710.10">
    <property type="entry name" value="Potassium Channel Kv1.1, Chain A"/>
    <property type="match status" value="1"/>
</dbReference>
<comment type="function">
    <text evidence="8">Inhibits CBL-SH3KBP1 complex mediated down-regulation of EGFR signaling by sequestration of SH3KBP1. Binds to SH3KBP1 and prevents its interaction with CBL and inhibits translocation of SH3KBP1 to EGFR containing vesicles upon EGF stimulation.</text>
</comment>
<dbReference type="Gene3D" id="2.130.10.10">
    <property type="entry name" value="YVTN repeat-like/Quinoprotein amine dehydrogenase"/>
    <property type="match status" value="1"/>
</dbReference>
<dbReference type="Ensembl" id="ENSRFET00010018064.1">
    <property type="protein sequence ID" value="ENSRFEP00010016555.1"/>
    <property type="gene ID" value="ENSRFEG00010011195.1"/>
</dbReference>
<evidence type="ECO:0000256" key="9">
    <source>
        <dbReference type="ARBA" id="ARBA00062205"/>
    </source>
</evidence>
<dbReference type="InterPro" id="IPR036322">
    <property type="entry name" value="WD40_repeat_dom_sf"/>
</dbReference>
<dbReference type="InterPro" id="IPR015943">
    <property type="entry name" value="WD40/YVTN_repeat-like_dom_sf"/>
</dbReference>
<dbReference type="InterPro" id="IPR047876">
    <property type="entry name" value="SHKBP1/KCTD3"/>
</dbReference>
<dbReference type="FunFam" id="2.130.10.10:FF:000439">
    <property type="entry name" value="SH3KBP1 binding protein 1"/>
    <property type="match status" value="1"/>
</dbReference>
<evidence type="ECO:0000256" key="10">
    <source>
        <dbReference type="ARBA" id="ARBA00067194"/>
    </source>
</evidence>
<reference evidence="13" key="4">
    <citation type="submission" date="2025-08" db="UniProtKB">
        <authorList>
            <consortium name="Ensembl"/>
        </authorList>
    </citation>
    <scope>IDENTIFICATION</scope>
</reference>
<evidence type="ECO:0000256" key="1">
    <source>
        <dbReference type="ARBA" id="ARBA00004371"/>
    </source>
</evidence>
<dbReference type="OMA" id="FRTERLH"/>
<dbReference type="GO" id="GO:0045742">
    <property type="term" value="P:positive regulation of epidermal growth factor receptor signaling pathway"/>
    <property type="evidence" value="ECO:0007669"/>
    <property type="project" value="Ensembl"/>
</dbReference>
<feature type="domain" description="BTB" evidence="12">
    <location>
        <begin position="19"/>
        <end position="88"/>
    </location>
</feature>
<reference evidence="13 14" key="2">
    <citation type="journal article" date="2018" name="Annu Rev Anim Biosci">
        <title>Bat Biology, Genomes, and the Bat1K Project: To Generate Chromosome-Level Genomes for All Living Bat Species.</title>
        <authorList>
            <person name="Teeling E.C."/>
            <person name="Vernes S.C."/>
            <person name="Davalos L.M."/>
            <person name="Ray D.A."/>
            <person name="Gilbert M.T.P."/>
            <person name="Myers E."/>
        </authorList>
    </citation>
    <scope>NUCLEOTIDE SEQUENCE</scope>
</reference>
<dbReference type="InParanoid" id="A0A671ETK1"/>
<keyword evidence="7" id="KW-0458">Lysosome</keyword>
<reference evidence="13" key="5">
    <citation type="submission" date="2025-09" db="UniProtKB">
        <authorList>
            <consortium name="Ensembl"/>
        </authorList>
    </citation>
    <scope>IDENTIFICATION</scope>
</reference>
<gene>
    <name evidence="13" type="primary">SHKBP1</name>
</gene>
<dbReference type="SMART" id="SM00320">
    <property type="entry name" value="WD40"/>
    <property type="match status" value="3"/>
</dbReference>
<dbReference type="InterPro" id="IPR000210">
    <property type="entry name" value="BTB/POZ_dom"/>
</dbReference>
<keyword evidence="4" id="KW-0853">WD repeat</keyword>
<proteinExistence type="inferred from homology"/>
<dbReference type="AlphaFoldDB" id="A0A671ETK1"/>
<evidence type="ECO:0000256" key="3">
    <source>
        <dbReference type="ARBA" id="ARBA00022553"/>
    </source>
</evidence>
<comment type="subcellular location">
    <subcellularLocation>
        <location evidence="1">Lysosome</location>
    </subcellularLocation>
</comment>
<comment type="similarity">
    <text evidence="2">Belongs to the KCTD3 family.</text>
</comment>
<feature type="region of interest" description="Disordered" evidence="11">
    <location>
        <begin position="639"/>
        <end position="732"/>
    </location>
</feature>
<sequence length="732" mass="78699">MAAAAPVAEGVPGRGPPGEVIHLNVGGKRFSTSRQTLTWIPDSFFSSLLSGRISTLKDETGAIFIDRDPTVFAPILNFLRTKELDPRGVHGSSLLHEAQFYGLTPLVRRLQLREELDRSSCGNVLFNGYLPPPVFPVKRRNRHSLVGPQQTGGRPAPVRRSNTMPPNLGNAGLLGRMLDEKAPPSPSGLPEEPGMVRLVCGHHNWIAVAYTQFLVCYRCLGRAVAGGFGPVDGKHLRVDDVPQSSSLKEASGWQLVFSSPRLDWPIERLALTARVLGGALGEHDKMVAAATGSEILLWALRAEGGGSEIGVFHLGVPVEALFFVGNQLIATSHTGRIGVWNAVTKHWQVQEVQPITSYDAAGSFLLLGCNNGSIYYVDVQKFPLRMKDNDLLVSELYRDPAEDGVTALSVYLTPKTSDSGNWIEIAYGTSSGGVRVIVQHPETVGSGPQLFQTFTVHRSPVTKIMLSEKHLISVCADNNHVRTWSVTRFRGMISTQPGSTPLASFKILALESADGHGGCSAGNDIGPFGERDDQQVFIQKVVPSASQLFVRLSSTGQRVCSVRSVDGSPTTAFTVLECEGSRRLGSRPRRYLLTGQANGSLAMWDLTTAMDGLGQAPAGGLTEEELMEQLEQCELAPLASSRGSLPSPSPRTSLTSLHSASSNTSLSGRRGSPSPPQAEARRRGGGSFVERCQELVRSGPEPRRPPTPAPRPSVGLGAPLAPPKMKLNETSF</sequence>
<dbReference type="SUPFAM" id="SSF50978">
    <property type="entry name" value="WD40 repeat-like"/>
    <property type="match status" value="1"/>
</dbReference>
<dbReference type="GO" id="GO:0042802">
    <property type="term" value="F:identical protein binding"/>
    <property type="evidence" value="ECO:0007669"/>
    <property type="project" value="Ensembl"/>
</dbReference>
<dbReference type="Pfam" id="PF02214">
    <property type="entry name" value="BTB_2"/>
    <property type="match status" value="1"/>
</dbReference>
<dbReference type="GO" id="GO:0051260">
    <property type="term" value="P:protein homooligomerization"/>
    <property type="evidence" value="ECO:0007669"/>
    <property type="project" value="InterPro"/>
</dbReference>
<comment type="subunit">
    <text evidence="9">Monomer. Interacts with CUL3; interaction is direct and forms a 5:5 heterodecamer. Interacts (via PXXXPR motifs) with SH3KBP1 (via SH3 domains). Directly interacts with cathepsin B/CTSB.</text>
</comment>
<evidence type="ECO:0000256" key="5">
    <source>
        <dbReference type="ARBA" id="ARBA00022737"/>
    </source>
</evidence>
<dbReference type="InterPro" id="IPR047825">
    <property type="entry name" value="SHKBP1_KCTD3_BTB_POZ"/>
</dbReference>
<name>A0A671ETK1_RHIFE</name>
<dbReference type="PROSITE" id="PS50097">
    <property type="entry name" value="BTB"/>
    <property type="match status" value="1"/>
</dbReference>
<keyword evidence="14" id="KW-1185">Reference proteome</keyword>
<evidence type="ECO:0000256" key="11">
    <source>
        <dbReference type="SAM" id="MobiDB-lite"/>
    </source>
</evidence>
<reference evidence="13 14" key="1">
    <citation type="journal article" date="2015" name="Annu Rev Anim Biosci">
        <title>The Genome 10K Project: a way forward.</title>
        <authorList>
            <person name="Koepfli K.P."/>
            <person name="Paten B."/>
            <person name="O'Brien S.J."/>
            <person name="Koepfli K.P."/>
            <person name="Paten B."/>
            <person name="Antunes A."/>
            <person name="Belov K."/>
            <person name="Bustamante C."/>
            <person name="Castoe T.A."/>
            <person name="Clawson H."/>
            <person name="Crawford A.J."/>
            <person name="Diekhans M."/>
            <person name="Distel D."/>
            <person name="Durbin R."/>
            <person name="Earl D."/>
            <person name="Fujita M.K."/>
            <person name="Gamble T."/>
            <person name="Georges A."/>
            <person name="Gemmell N."/>
            <person name="Gilbert M.T."/>
            <person name="Graves J.M."/>
            <person name="Green R.E."/>
            <person name="Hickey G."/>
            <person name="Jarvis E.D."/>
            <person name="Johnson W."/>
            <person name="Komissarov A."/>
            <person name="Korf I."/>
            <person name="Kuhn R."/>
            <person name="Larkin D.M."/>
            <person name="Lewin H."/>
            <person name="Lopez J.V."/>
            <person name="Ma J."/>
            <person name="Marques-Bonet T."/>
            <person name="Miller W."/>
            <person name="Murphy R."/>
            <person name="Pevzner P."/>
            <person name="Shapiro B."/>
            <person name="Steiner C."/>
            <person name="Tamazian G."/>
            <person name="Venkatesh B."/>
            <person name="Wang J."/>
            <person name="Wayne R."/>
            <person name="Wiley E."/>
            <person name="Yang H."/>
            <person name="Zhang G."/>
            <person name="Haussler D."/>
            <person name="Ryder O."/>
            <person name="O'Brien S.J."/>
        </authorList>
    </citation>
    <scope>NUCLEOTIDE SEQUENCE</scope>
</reference>
<dbReference type="GeneTree" id="ENSGT00940000153881"/>
<evidence type="ECO:0000256" key="6">
    <source>
        <dbReference type="ARBA" id="ARBA00022990"/>
    </source>
</evidence>
<dbReference type="FunCoup" id="A0A671ETK1">
    <property type="interactions" value="1538"/>
</dbReference>
<reference evidence="14" key="3">
    <citation type="submission" date="2018-12" db="EMBL/GenBank/DDBJ databases">
        <title>G10K-VGP greater horseshoe bat female genome, primary haplotype.</title>
        <authorList>
            <person name="Teeling E."/>
            <person name="Myers G."/>
            <person name="Vernes S."/>
            <person name="Pippel M."/>
            <person name="Winkler S."/>
            <person name="Fedrigo O."/>
            <person name="Rhie A."/>
            <person name="Koren S."/>
            <person name="Phillippy A."/>
            <person name="Lewin H."/>
            <person name="Damas J."/>
            <person name="Howe K."/>
            <person name="Mountcastle J."/>
            <person name="Jarvis E.D."/>
        </authorList>
    </citation>
    <scope>NUCLEOTIDE SEQUENCE [LARGE SCALE GENOMIC DNA]</scope>
</reference>
<evidence type="ECO:0000256" key="2">
    <source>
        <dbReference type="ARBA" id="ARBA00009572"/>
    </source>
</evidence>
<keyword evidence="5" id="KW-0677">Repeat</keyword>
<dbReference type="FunFam" id="3.30.710.10:FF:000038">
    <property type="entry name" value="BTB/POZ domain-containing protein KCTD3 isoform X1"/>
    <property type="match status" value="1"/>
</dbReference>
<protein>
    <recommendedName>
        <fullName evidence="10">SH3KBP1-binding protein 1</fullName>
    </recommendedName>
</protein>
<evidence type="ECO:0000256" key="8">
    <source>
        <dbReference type="ARBA" id="ARBA00055718"/>
    </source>
</evidence>
<dbReference type="PANTHER" id="PTHR15859">
    <property type="entry name" value="SETA BINDING PROTEIN 1"/>
    <property type="match status" value="1"/>
</dbReference>
<dbReference type="InterPro" id="IPR001680">
    <property type="entry name" value="WD40_rpt"/>
</dbReference>
<dbReference type="InterPro" id="IPR003131">
    <property type="entry name" value="T1-type_BTB"/>
</dbReference>
<evidence type="ECO:0000313" key="13">
    <source>
        <dbReference type="Ensembl" id="ENSRFEP00010016555.1"/>
    </source>
</evidence>
<dbReference type="GO" id="GO:0005764">
    <property type="term" value="C:lysosome"/>
    <property type="evidence" value="ECO:0007669"/>
    <property type="project" value="UniProtKB-SubCell"/>
</dbReference>
<organism evidence="13 14">
    <name type="scientific">Rhinolophus ferrumequinum</name>
    <name type="common">Greater horseshoe bat</name>
    <dbReference type="NCBI Taxonomy" id="59479"/>
    <lineage>
        <taxon>Eukaryota</taxon>
        <taxon>Metazoa</taxon>
        <taxon>Chordata</taxon>
        <taxon>Craniata</taxon>
        <taxon>Vertebrata</taxon>
        <taxon>Euteleostomi</taxon>
        <taxon>Mammalia</taxon>
        <taxon>Eutheria</taxon>
        <taxon>Laurasiatheria</taxon>
        <taxon>Chiroptera</taxon>
        <taxon>Yinpterochiroptera</taxon>
        <taxon>Rhinolophoidea</taxon>
        <taxon>Rhinolophidae</taxon>
        <taxon>Rhinolophinae</taxon>
        <taxon>Rhinolophus</taxon>
    </lineage>
</organism>
<feature type="compositionally biased region" description="Low complexity" evidence="11">
    <location>
        <begin position="639"/>
        <end position="672"/>
    </location>
</feature>